<dbReference type="Proteomes" id="UP000239522">
    <property type="component" value="Unassembled WGS sequence"/>
</dbReference>
<dbReference type="PANTHER" id="PTHR33371:SF4">
    <property type="entry name" value="INTERMEMBRANE PHOSPHOLIPID TRANSPORT SYSTEM BINDING PROTEIN MLAD"/>
    <property type="match status" value="1"/>
</dbReference>
<dbReference type="OrthoDB" id="9769132at2"/>
<evidence type="ECO:0000313" key="4">
    <source>
        <dbReference type="Proteomes" id="UP000239522"/>
    </source>
</evidence>
<dbReference type="InterPro" id="IPR052336">
    <property type="entry name" value="MlaD_Phospholipid_Transporter"/>
</dbReference>
<gene>
    <name evidence="3" type="ORF">BST83_07785</name>
</gene>
<keyword evidence="1" id="KW-1133">Transmembrane helix</keyword>
<dbReference type="Pfam" id="PF02470">
    <property type="entry name" value="MlaD"/>
    <property type="match status" value="1"/>
</dbReference>
<evidence type="ECO:0000256" key="1">
    <source>
        <dbReference type="SAM" id="Phobius"/>
    </source>
</evidence>
<keyword evidence="1" id="KW-0472">Membrane</keyword>
<feature type="domain" description="Mce/MlaD" evidence="2">
    <location>
        <begin position="37"/>
        <end position="114"/>
    </location>
</feature>
<evidence type="ECO:0000313" key="3">
    <source>
        <dbReference type="EMBL" id="PQB07058.1"/>
    </source>
</evidence>
<dbReference type="PANTHER" id="PTHR33371">
    <property type="entry name" value="INTERMEMBRANE PHOSPHOLIPID TRANSPORT SYSTEM BINDING PROTEIN MLAD-RELATED"/>
    <property type="match status" value="1"/>
</dbReference>
<evidence type="ECO:0000259" key="2">
    <source>
        <dbReference type="Pfam" id="PF02470"/>
    </source>
</evidence>
<reference evidence="3 4" key="1">
    <citation type="submission" date="2016-11" db="EMBL/GenBank/DDBJ databases">
        <title>Trade-off between light-utilization and light-protection in marine flavobacteria.</title>
        <authorList>
            <person name="Kumagai Y."/>
        </authorList>
    </citation>
    <scope>NUCLEOTIDE SEQUENCE [LARGE SCALE GENOMIC DNA]</scope>
    <source>
        <strain evidence="3 4">ATCC 700397</strain>
    </source>
</reference>
<protein>
    <submittedName>
        <fullName evidence="3">ABC transporter substrate-binding protein</fullName>
    </submittedName>
</protein>
<dbReference type="AlphaFoldDB" id="A0A2S7KX00"/>
<dbReference type="RefSeq" id="WP_104809294.1">
    <property type="nucleotide sequence ID" value="NZ_MQUA01000013.1"/>
</dbReference>
<name>A0A2S7KX00_9FLAO</name>
<feature type="transmembrane region" description="Helical" evidence="1">
    <location>
        <begin position="7"/>
        <end position="25"/>
    </location>
</feature>
<keyword evidence="4" id="KW-1185">Reference proteome</keyword>
<comment type="caution">
    <text evidence="3">The sequence shown here is derived from an EMBL/GenBank/DDBJ whole genome shotgun (WGS) entry which is preliminary data.</text>
</comment>
<proteinExistence type="predicted"/>
<accession>A0A2S7KX00</accession>
<dbReference type="InterPro" id="IPR003399">
    <property type="entry name" value="Mce/MlaD"/>
</dbReference>
<keyword evidence="1" id="KW-0812">Transmembrane</keyword>
<organism evidence="3 4">
    <name type="scientific">Polaribacter filamentus</name>
    <dbReference type="NCBI Taxonomy" id="53483"/>
    <lineage>
        <taxon>Bacteria</taxon>
        <taxon>Pseudomonadati</taxon>
        <taxon>Bacteroidota</taxon>
        <taxon>Flavobacteriia</taxon>
        <taxon>Flavobacteriales</taxon>
        <taxon>Flavobacteriaceae</taxon>
    </lineage>
</organism>
<sequence length="321" mass="35748">MSKELKTGVVLIVIIVAFIWGFNFLKGQDIFQPNSRFYQVEYPNIAGLTESSLVTLNGLKVGKVDDIDFNESPEKMGQLIVKFSMNNDFKFSKNSIVKIYSPNPLSGSNLAIIPSYEGANAVSGDFLKGEIESSLFTSIGERLDPIQAKLEKVLVGADTLFQRINHVLDQKTSESLRRSVHELELTMVDFRTTLGSVNSLIDGSAKDFKESVKNTKKITANLSKVTDTLANSNIGEIIRKAEMTLSSVNSLLEGMDQGKGTFGKLVNDETLYNNLATMSKELEELLQEMKLNPKRFVHFSLFGKRAKPFNEENNKVNKTTQ</sequence>
<dbReference type="EMBL" id="MQUA01000013">
    <property type="protein sequence ID" value="PQB07058.1"/>
    <property type="molecule type" value="Genomic_DNA"/>
</dbReference>